<dbReference type="VEuPathDB" id="AmoebaDB:NfTy_069780"/>
<organism evidence="2 3">
    <name type="scientific">Naegleria fowleri</name>
    <name type="common">Brain eating amoeba</name>
    <dbReference type="NCBI Taxonomy" id="5763"/>
    <lineage>
        <taxon>Eukaryota</taxon>
        <taxon>Discoba</taxon>
        <taxon>Heterolobosea</taxon>
        <taxon>Tetramitia</taxon>
        <taxon>Eutetramitia</taxon>
        <taxon>Vahlkampfiidae</taxon>
        <taxon>Naegleria</taxon>
    </lineage>
</organism>
<dbReference type="Proteomes" id="UP000444721">
    <property type="component" value="Unassembled WGS sequence"/>
</dbReference>
<dbReference type="OrthoDB" id="10261520at2759"/>
<evidence type="ECO:0000256" key="1">
    <source>
        <dbReference type="SAM" id="MobiDB-lite"/>
    </source>
</evidence>
<dbReference type="AlphaFoldDB" id="A0A6A5BQZ6"/>
<dbReference type="VEuPathDB" id="AmoebaDB:FDP41_003996"/>
<evidence type="ECO:0000313" key="3">
    <source>
        <dbReference type="Proteomes" id="UP000444721"/>
    </source>
</evidence>
<reference evidence="2 3" key="1">
    <citation type="journal article" date="2019" name="Sci. Rep.">
        <title>Nanopore sequencing improves the draft genome of the human pathogenic amoeba Naegleria fowleri.</title>
        <authorList>
            <person name="Liechti N."/>
            <person name="Schurch N."/>
            <person name="Bruggmann R."/>
            <person name="Wittwer M."/>
        </authorList>
    </citation>
    <scope>NUCLEOTIDE SEQUENCE [LARGE SCALE GENOMIC DNA]</scope>
    <source>
        <strain evidence="2 3">ATCC 30894</strain>
    </source>
</reference>
<comment type="caution">
    <text evidence="2">The sequence shown here is derived from an EMBL/GenBank/DDBJ whole genome shotgun (WGS) entry which is preliminary data.</text>
</comment>
<proteinExistence type="predicted"/>
<accession>A0A6A5BQZ6</accession>
<dbReference type="EMBL" id="VFQX01000036">
    <property type="protein sequence ID" value="KAF0976701.1"/>
    <property type="molecule type" value="Genomic_DNA"/>
</dbReference>
<gene>
    <name evidence="2" type="ORF">FDP41_003996</name>
</gene>
<evidence type="ECO:0000313" key="2">
    <source>
        <dbReference type="EMBL" id="KAF0976701.1"/>
    </source>
</evidence>
<feature type="region of interest" description="Disordered" evidence="1">
    <location>
        <begin position="119"/>
        <end position="144"/>
    </location>
</feature>
<protein>
    <submittedName>
        <fullName evidence="2">Uncharacterized protein</fullName>
    </submittedName>
</protein>
<dbReference type="VEuPathDB" id="AmoebaDB:NF0121440"/>
<keyword evidence="3" id="KW-1185">Reference proteome</keyword>
<sequence length="375" mass="43982">MKKSILSSFSSVKRISSAFFGGQQKLDRTIIPSYDHHLLKQGVFRLFCTSLSMMICHSHVKYYHTCLKNLTNTGLVRDLSSFFKSGGFNSIITNNNHHQQFRNFSNYHYHVTRNSNSNYQEGKQQQPIMKKSSDQDDPSFSSSLEGSSPLILYNSKYPHFIHRFLIQPYQRNKTHLYNALITSGLFYTIYEYDIDVNWFLALLWLMGSSYLSYSSHVHNINHIPLVLTKLEYDSKKKVLILYDDRGQVIDKITDFRNLILDNALEFKVHMPLAGFFWKSFLLNRHDMTQRYALKFLHFNANQAKQRAVAGDFGAQQNISERMKQDKITSIDPETGVMRQYVYMVVNSNPQVIQELREDLEELRQEHVKSSKWPKW</sequence>
<name>A0A6A5BQZ6_NAEFO</name>
<dbReference type="GeneID" id="68111214"/>
<dbReference type="RefSeq" id="XP_044561414.1">
    <property type="nucleotide sequence ID" value="XM_044707361.1"/>
</dbReference>